<dbReference type="AlphaFoldDB" id="A0AAD9M700"/>
<protein>
    <submittedName>
        <fullName evidence="2">Uncharacterized protein</fullName>
    </submittedName>
</protein>
<evidence type="ECO:0000256" key="1">
    <source>
        <dbReference type="SAM" id="MobiDB-lite"/>
    </source>
</evidence>
<comment type="caution">
    <text evidence="2">The sequence shown here is derived from an EMBL/GenBank/DDBJ whole genome shotgun (WGS) entry which is preliminary data.</text>
</comment>
<organism evidence="2 3">
    <name type="scientific">Colletotrichum zoysiae</name>
    <dbReference type="NCBI Taxonomy" id="1216348"/>
    <lineage>
        <taxon>Eukaryota</taxon>
        <taxon>Fungi</taxon>
        <taxon>Dikarya</taxon>
        <taxon>Ascomycota</taxon>
        <taxon>Pezizomycotina</taxon>
        <taxon>Sordariomycetes</taxon>
        <taxon>Hypocreomycetidae</taxon>
        <taxon>Glomerellales</taxon>
        <taxon>Glomerellaceae</taxon>
        <taxon>Colletotrichum</taxon>
        <taxon>Colletotrichum graminicola species complex</taxon>
    </lineage>
</organism>
<name>A0AAD9M700_9PEZI</name>
<feature type="region of interest" description="Disordered" evidence="1">
    <location>
        <begin position="1"/>
        <end position="32"/>
    </location>
</feature>
<proteinExistence type="predicted"/>
<evidence type="ECO:0000313" key="2">
    <source>
        <dbReference type="EMBL" id="KAK2034257.1"/>
    </source>
</evidence>
<feature type="compositionally biased region" description="Basic and acidic residues" evidence="1">
    <location>
        <begin position="21"/>
        <end position="32"/>
    </location>
</feature>
<keyword evidence="3" id="KW-1185">Reference proteome</keyword>
<accession>A0AAD9M700</accession>
<dbReference type="Proteomes" id="UP001232148">
    <property type="component" value="Unassembled WGS sequence"/>
</dbReference>
<reference evidence="2" key="1">
    <citation type="submission" date="2021-06" db="EMBL/GenBank/DDBJ databases">
        <title>Comparative genomics, transcriptomics and evolutionary studies reveal genomic signatures of adaptation to plant cell wall in hemibiotrophic fungi.</title>
        <authorList>
            <consortium name="DOE Joint Genome Institute"/>
            <person name="Baroncelli R."/>
            <person name="Diaz J.F."/>
            <person name="Benocci T."/>
            <person name="Peng M."/>
            <person name="Battaglia E."/>
            <person name="Haridas S."/>
            <person name="Andreopoulos W."/>
            <person name="Labutti K."/>
            <person name="Pangilinan J."/>
            <person name="Floch G.L."/>
            <person name="Makela M.R."/>
            <person name="Henrissat B."/>
            <person name="Grigoriev I.V."/>
            <person name="Crouch J.A."/>
            <person name="De Vries R.P."/>
            <person name="Sukno S.A."/>
            <person name="Thon M.R."/>
        </authorList>
    </citation>
    <scope>NUCLEOTIDE SEQUENCE</scope>
    <source>
        <strain evidence="2">MAFF235873</strain>
    </source>
</reference>
<feature type="compositionally biased region" description="Polar residues" evidence="1">
    <location>
        <begin position="1"/>
        <end position="19"/>
    </location>
</feature>
<evidence type="ECO:0000313" key="3">
    <source>
        <dbReference type="Proteomes" id="UP001232148"/>
    </source>
</evidence>
<gene>
    <name evidence="2" type="ORF">LX32DRAFT_724501</name>
</gene>
<sequence length="102" mass="10498">MSSTAPQQGSVCTDSSTAEIRTPHETRGQRDARIQTFLSDQALRPVHGTVTTQQRTSSLAAAAADIDRLGLGSSGTGTGGGVVQSVDVVPLTLRGTGSQFLN</sequence>
<dbReference type="EMBL" id="MU842815">
    <property type="protein sequence ID" value="KAK2034257.1"/>
    <property type="molecule type" value="Genomic_DNA"/>
</dbReference>